<organism evidence="2 3">
    <name type="scientific">Qipengyuania qiaonensis</name>
    <dbReference type="NCBI Taxonomy" id="2867240"/>
    <lineage>
        <taxon>Bacteria</taxon>
        <taxon>Pseudomonadati</taxon>
        <taxon>Pseudomonadota</taxon>
        <taxon>Alphaproteobacteria</taxon>
        <taxon>Sphingomonadales</taxon>
        <taxon>Erythrobacteraceae</taxon>
        <taxon>Qipengyuania</taxon>
    </lineage>
</organism>
<dbReference type="Proteomes" id="UP000755104">
    <property type="component" value="Unassembled WGS sequence"/>
</dbReference>
<feature type="transmembrane region" description="Helical" evidence="1">
    <location>
        <begin position="83"/>
        <end position="104"/>
    </location>
</feature>
<keyword evidence="3" id="KW-1185">Reference proteome</keyword>
<proteinExistence type="predicted"/>
<dbReference type="Pfam" id="PF14087">
    <property type="entry name" value="DUF4267"/>
    <property type="match status" value="1"/>
</dbReference>
<dbReference type="InterPro" id="IPR025363">
    <property type="entry name" value="DUF4267"/>
</dbReference>
<sequence length="138" mass="14417">MATQAQKFRSTRTAGFWLAAVIAALQGVNAVRTVIDPQSFATYMGLPVDQLGALGWVQVYGLRAGFIAVLTAVLLARSDFAALRWMALAALLMPLGDAWLALSAGASAPIIGRHLAIAAFLLVAAHFLSRAAQAKGAP</sequence>
<evidence type="ECO:0000256" key="1">
    <source>
        <dbReference type="SAM" id="Phobius"/>
    </source>
</evidence>
<evidence type="ECO:0000313" key="3">
    <source>
        <dbReference type="Proteomes" id="UP000755104"/>
    </source>
</evidence>
<accession>A0ABS7JDV2</accession>
<protein>
    <submittedName>
        <fullName evidence="2">DUF4267 domain-containing protein</fullName>
    </submittedName>
</protein>
<feature type="transmembrane region" description="Helical" evidence="1">
    <location>
        <begin position="110"/>
        <end position="128"/>
    </location>
</feature>
<evidence type="ECO:0000313" key="2">
    <source>
        <dbReference type="EMBL" id="MBX7484125.1"/>
    </source>
</evidence>
<dbReference type="EMBL" id="JAIGNO010000021">
    <property type="protein sequence ID" value="MBX7484125.1"/>
    <property type="molecule type" value="Genomic_DNA"/>
</dbReference>
<feature type="transmembrane region" description="Helical" evidence="1">
    <location>
        <begin position="54"/>
        <end position="76"/>
    </location>
</feature>
<keyword evidence="1" id="KW-0812">Transmembrane</keyword>
<dbReference type="RefSeq" id="WP_221560535.1">
    <property type="nucleotide sequence ID" value="NZ_JAIGNO010000021.1"/>
</dbReference>
<keyword evidence="1" id="KW-0472">Membrane</keyword>
<name>A0ABS7JDV2_9SPHN</name>
<keyword evidence="1" id="KW-1133">Transmembrane helix</keyword>
<comment type="caution">
    <text evidence="2">The sequence shown here is derived from an EMBL/GenBank/DDBJ whole genome shotgun (WGS) entry which is preliminary data.</text>
</comment>
<reference evidence="2 3" key="1">
    <citation type="submission" date="2021-08" db="EMBL/GenBank/DDBJ databases">
        <title>Comparative Genomics Analysis of the Genus Qipengyuania Reveals Extensive Genetic Diversity and Metabolic Versatility, Including the Description of Fifteen Novel Species.</title>
        <authorList>
            <person name="Liu Y."/>
        </authorList>
    </citation>
    <scope>NUCLEOTIDE SEQUENCE [LARGE SCALE GENOMIC DNA]</scope>
    <source>
        <strain evidence="2 3">6D47A</strain>
    </source>
</reference>
<gene>
    <name evidence="2" type="ORF">K3174_16485</name>
</gene>